<evidence type="ECO:0000259" key="8">
    <source>
        <dbReference type="PROSITE" id="PS50113"/>
    </source>
</evidence>
<dbReference type="SUPFAM" id="SSF55874">
    <property type="entry name" value="ATPase domain of HSP90 chaperone/DNA topoisomerase II/histidine kinase"/>
    <property type="match status" value="1"/>
</dbReference>
<feature type="domain" description="Histidine kinase" evidence="7">
    <location>
        <begin position="251"/>
        <end position="482"/>
    </location>
</feature>
<dbReference type="SMART" id="SM00387">
    <property type="entry name" value="HATPase_c"/>
    <property type="match status" value="1"/>
</dbReference>
<dbReference type="Pfam" id="PF08447">
    <property type="entry name" value="PAS_3"/>
    <property type="match status" value="1"/>
</dbReference>
<dbReference type="InterPro" id="IPR004358">
    <property type="entry name" value="Sig_transdc_His_kin-like_C"/>
</dbReference>
<feature type="domain" description="PAC" evidence="8">
    <location>
        <begin position="180"/>
        <end position="233"/>
    </location>
</feature>
<dbReference type="PROSITE" id="PS50113">
    <property type="entry name" value="PAC"/>
    <property type="match status" value="1"/>
</dbReference>
<evidence type="ECO:0000256" key="3">
    <source>
        <dbReference type="ARBA" id="ARBA00022679"/>
    </source>
</evidence>
<dbReference type="InterPro" id="IPR000700">
    <property type="entry name" value="PAS-assoc_C"/>
</dbReference>
<dbReference type="InterPro" id="IPR050351">
    <property type="entry name" value="BphY/WalK/GraS-like"/>
</dbReference>
<dbReference type="Gene3D" id="3.30.565.10">
    <property type="entry name" value="Histidine kinase-like ATPase, C-terminal domain"/>
    <property type="match status" value="1"/>
</dbReference>
<keyword evidence="3" id="KW-0808">Transferase</keyword>
<dbReference type="GO" id="GO:0007234">
    <property type="term" value="P:osmosensory signaling via phosphorelay pathway"/>
    <property type="evidence" value="ECO:0007669"/>
    <property type="project" value="TreeGrafter"/>
</dbReference>
<dbReference type="PROSITE" id="PS50109">
    <property type="entry name" value="HIS_KIN"/>
    <property type="match status" value="1"/>
</dbReference>
<dbReference type="InterPro" id="IPR013655">
    <property type="entry name" value="PAS_fold_3"/>
</dbReference>
<dbReference type="Gene3D" id="1.10.287.130">
    <property type="match status" value="1"/>
</dbReference>
<dbReference type="PANTHER" id="PTHR42878:SF15">
    <property type="entry name" value="BACTERIOPHYTOCHROME"/>
    <property type="match status" value="1"/>
</dbReference>
<keyword evidence="6" id="KW-0812">Transmembrane</keyword>
<dbReference type="PANTHER" id="PTHR42878">
    <property type="entry name" value="TWO-COMPONENT HISTIDINE KINASE"/>
    <property type="match status" value="1"/>
</dbReference>
<evidence type="ECO:0000256" key="4">
    <source>
        <dbReference type="ARBA" id="ARBA00022777"/>
    </source>
</evidence>
<dbReference type="OrthoDB" id="7991996at2"/>
<keyword evidence="5 6" id="KW-0472">Membrane</keyword>
<keyword evidence="6" id="KW-1133">Transmembrane helix</keyword>
<dbReference type="PRINTS" id="PR00344">
    <property type="entry name" value="BCTRLSENSOR"/>
</dbReference>
<keyword evidence="10" id="KW-1185">Reference proteome</keyword>
<accession>A0A1N7MW97</accession>
<dbReference type="InterPro" id="IPR000014">
    <property type="entry name" value="PAS"/>
</dbReference>
<sequence>MADMLKGVKDAETGLSWSRAHASTRRGASPVMVAIGLAGSYFLLSVLWILLSDRAVDLINDPALRSTVQTIKGLIFVLLSSALIFLLAWVIFARMAVTRQNELAAARRLSSLLESVNDGVWEYDTGTGDILFSGRWQDLTGYPVLVPLPHAQWKRLIHSHDVPRYEVAVLETVAGRQSHFELEMRFSHKDGRWLWLHVTGGVMFSSSPQGGVVLAGAVTDLSLIKDNEEHLKRMVSELTRSEMEIQRFAFAAAHDLRQPVRQMGSYAQLLERSVQSLLGGGLGGGNGPGSAPETVVRDVQEYAGFIRDGAATLNGHLDSVLQAFEVRSQTLTLTSVDLLMVVDGVLAKLKPMIDKSGAEILCEPLPMVQADGDQIALLFEHLLKNALSYRSPGRPLRIQIRAHRRLGTWEISVQDNGEGFPADKDEAIFQAFYRLHTASEVSGSGMGLTIARAIAEQHDGSLTATGKPGEGATFYLTLRDPT</sequence>
<dbReference type="Proteomes" id="UP000185678">
    <property type="component" value="Unassembled WGS sequence"/>
</dbReference>
<evidence type="ECO:0000259" key="7">
    <source>
        <dbReference type="PROSITE" id="PS50109"/>
    </source>
</evidence>
<evidence type="ECO:0000256" key="1">
    <source>
        <dbReference type="ARBA" id="ARBA00000085"/>
    </source>
</evidence>
<dbReference type="InterPro" id="IPR005467">
    <property type="entry name" value="His_kinase_dom"/>
</dbReference>
<dbReference type="GO" id="GO:0016020">
    <property type="term" value="C:membrane"/>
    <property type="evidence" value="ECO:0007669"/>
    <property type="project" value="UniProtKB-SubCell"/>
</dbReference>
<organism evidence="9 10">
    <name type="scientific">Insolitispirillum peregrinum</name>
    <dbReference type="NCBI Taxonomy" id="80876"/>
    <lineage>
        <taxon>Bacteria</taxon>
        <taxon>Pseudomonadati</taxon>
        <taxon>Pseudomonadota</taxon>
        <taxon>Alphaproteobacteria</taxon>
        <taxon>Rhodospirillales</taxon>
        <taxon>Novispirillaceae</taxon>
        <taxon>Insolitispirillum</taxon>
    </lineage>
</organism>
<dbReference type="NCBIfam" id="TIGR00229">
    <property type="entry name" value="sensory_box"/>
    <property type="match status" value="1"/>
</dbReference>
<evidence type="ECO:0000256" key="2">
    <source>
        <dbReference type="ARBA" id="ARBA00012438"/>
    </source>
</evidence>
<evidence type="ECO:0000313" key="9">
    <source>
        <dbReference type="EMBL" id="SIS90362.1"/>
    </source>
</evidence>
<comment type="catalytic activity">
    <reaction evidence="1">
        <text>ATP + protein L-histidine = ADP + protein N-phospho-L-histidine.</text>
        <dbReference type="EC" id="2.7.13.3"/>
    </reaction>
</comment>
<gene>
    <name evidence="9" type="ORF">SAMN05421779_104399</name>
</gene>
<dbReference type="GO" id="GO:0000155">
    <property type="term" value="F:phosphorelay sensor kinase activity"/>
    <property type="evidence" value="ECO:0007669"/>
    <property type="project" value="InterPro"/>
</dbReference>
<evidence type="ECO:0000256" key="5">
    <source>
        <dbReference type="ARBA" id="ARBA00023136"/>
    </source>
</evidence>
<dbReference type="GO" id="GO:0030295">
    <property type="term" value="F:protein kinase activator activity"/>
    <property type="evidence" value="ECO:0007669"/>
    <property type="project" value="TreeGrafter"/>
</dbReference>
<keyword evidence="4" id="KW-0418">Kinase</keyword>
<dbReference type="CDD" id="cd00130">
    <property type="entry name" value="PAS"/>
    <property type="match status" value="1"/>
</dbReference>
<reference evidence="9 10" key="1">
    <citation type="submission" date="2017-01" db="EMBL/GenBank/DDBJ databases">
        <authorList>
            <person name="Mah S.A."/>
            <person name="Swanson W.J."/>
            <person name="Moy G.W."/>
            <person name="Vacquier V.D."/>
        </authorList>
    </citation>
    <scope>NUCLEOTIDE SEQUENCE [LARGE SCALE GENOMIC DNA]</scope>
    <source>
        <strain evidence="9 10">DSM 11589</strain>
    </source>
</reference>
<name>A0A1N7MW97_9PROT</name>
<dbReference type="SUPFAM" id="SSF47384">
    <property type="entry name" value="Homodimeric domain of signal transducing histidine kinase"/>
    <property type="match status" value="1"/>
</dbReference>
<dbReference type="InterPro" id="IPR036097">
    <property type="entry name" value="HisK_dim/P_sf"/>
</dbReference>
<evidence type="ECO:0000313" key="10">
    <source>
        <dbReference type="Proteomes" id="UP000185678"/>
    </source>
</evidence>
<feature type="transmembrane region" description="Helical" evidence="6">
    <location>
        <begin position="71"/>
        <end position="92"/>
    </location>
</feature>
<dbReference type="EC" id="2.7.13.3" evidence="2"/>
<dbReference type="Pfam" id="PF02518">
    <property type="entry name" value="HATPase_c"/>
    <property type="match status" value="1"/>
</dbReference>
<proteinExistence type="predicted"/>
<evidence type="ECO:0000256" key="6">
    <source>
        <dbReference type="SAM" id="Phobius"/>
    </source>
</evidence>
<dbReference type="AlphaFoldDB" id="A0A1N7MW97"/>
<protein>
    <recommendedName>
        <fullName evidence="2">histidine kinase</fullName>
        <ecNumber evidence="2">2.7.13.3</ecNumber>
    </recommendedName>
</protein>
<dbReference type="InterPro" id="IPR035965">
    <property type="entry name" value="PAS-like_dom_sf"/>
</dbReference>
<feature type="transmembrane region" description="Helical" evidence="6">
    <location>
        <begin position="31"/>
        <end position="51"/>
    </location>
</feature>
<dbReference type="STRING" id="80876.SAMN05421779_104399"/>
<dbReference type="SUPFAM" id="SSF55785">
    <property type="entry name" value="PYP-like sensor domain (PAS domain)"/>
    <property type="match status" value="1"/>
</dbReference>
<dbReference type="Gene3D" id="3.30.450.20">
    <property type="entry name" value="PAS domain"/>
    <property type="match status" value="1"/>
</dbReference>
<dbReference type="InterPro" id="IPR036890">
    <property type="entry name" value="HATPase_C_sf"/>
</dbReference>
<dbReference type="InterPro" id="IPR003594">
    <property type="entry name" value="HATPase_dom"/>
</dbReference>
<dbReference type="EMBL" id="FTOA01000004">
    <property type="protein sequence ID" value="SIS90362.1"/>
    <property type="molecule type" value="Genomic_DNA"/>
</dbReference>
<dbReference type="GO" id="GO:0000156">
    <property type="term" value="F:phosphorelay response regulator activity"/>
    <property type="evidence" value="ECO:0007669"/>
    <property type="project" value="TreeGrafter"/>
</dbReference>